<dbReference type="InterPro" id="IPR028082">
    <property type="entry name" value="Peripla_BP_I"/>
</dbReference>
<gene>
    <name evidence="5" type="ORF">HNQ39_000224</name>
</gene>
<keyword evidence="6" id="KW-1185">Reference proteome</keyword>
<sequence length="329" mass="34562">MKRSTFVAAALLLAAGCNQPPQPTTSPTTGTLSDAAVAKAGANRPQIALVMKSLANEFFKTMEEGAKKHEQVNEDKYKLISNGIKDEQDIAKQQQLIEQMIGQKVAAIVVAPADSKALVPVCQKAAAAGIVVVNIDNRFDADVMKEKQLTAPFVGPDNRKGAKLAGDFLATKLKPGDKVAIIEGAPTAFNAQQRKAGFEDAMKQAGLVVADSQSANWETDQANKIAAAMLTAHPDIKALLCANDSMALGAVAAVKAAGKTGQVLVVGFDNIGAVQELIKSGAVLCTVDQHGDQLAAFGIDYALEMLQKKATPTDKETPVDLITAETLKK</sequence>
<evidence type="ECO:0000313" key="6">
    <source>
        <dbReference type="Proteomes" id="UP000520814"/>
    </source>
</evidence>
<evidence type="ECO:0000313" key="5">
    <source>
        <dbReference type="EMBL" id="MBB6048462.1"/>
    </source>
</evidence>
<reference evidence="5 6" key="1">
    <citation type="submission" date="2020-08" db="EMBL/GenBank/DDBJ databases">
        <title>Genomic Encyclopedia of Type Strains, Phase IV (KMG-IV): sequencing the most valuable type-strain genomes for metagenomic binning, comparative biology and taxonomic classification.</title>
        <authorList>
            <person name="Goeker M."/>
        </authorList>
    </citation>
    <scope>NUCLEOTIDE SEQUENCE [LARGE SCALE GENOMIC DNA]</scope>
    <source>
        <strain evidence="5 6">DSM 23562</strain>
    </source>
</reference>
<dbReference type="SUPFAM" id="SSF53822">
    <property type="entry name" value="Periplasmic binding protein-like I"/>
    <property type="match status" value="1"/>
</dbReference>
<evidence type="ECO:0000256" key="1">
    <source>
        <dbReference type="ARBA" id="ARBA00004196"/>
    </source>
</evidence>
<dbReference type="Pfam" id="PF13407">
    <property type="entry name" value="Peripla_BP_4"/>
    <property type="match status" value="1"/>
</dbReference>
<dbReference type="AlphaFoldDB" id="A0A7W9SKU0"/>
<comment type="similarity">
    <text evidence="2">Belongs to the bacterial solute-binding protein 2 family.</text>
</comment>
<comment type="subcellular location">
    <subcellularLocation>
        <location evidence="1">Cell envelope</location>
    </subcellularLocation>
</comment>
<comment type="caution">
    <text evidence="5">The sequence shown here is derived from an EMBL/GenBank/DDBJ whole genome shotgun (WGS) entry which is preliminary data.</text>
</comment>
<evidence type="ECO:0000259" key="4">
    <source>
        <dbReference type="Pfam" id="PF13407"/>
    </source>
</evidence>
<evidence type="ECO:0000256" key="2">
    <source>
        <dbReference type="ARBA" id="ARBA00007639"/>
    </source>
</evidence>
<dbReference type="PANTHER" id="PTHR46847:SF1">
    <property type="entry name" value="D-ALLOSE-BINDING PERIPLASMIC PROTEIN-RELATED"/>
    <property type="match status" value="1"/>
</dbReference>
<dbReference type="InterPro" id="IPR025997">
    <property type="entry name" value="SBP_2_dom"/>
</dbReference>
<dbReference type="PANTHER" id="PTHR46847">
    <property type="entry name" value="D-ALLOSE-BINDING PERIPLASMIC PROTEIN-RELATED"/>
    <property type="match status" value="1"/>
</dbReference>
<dbReference type="PROSITE" id="PS51257">
    <property type="entry name" value="PROKAR_LIPOPROTEIN"/>
    <property type="match status" value="1"/>
</dbReference>
<proteinExistence type="inferred from homology"/>
<accession>A0A7W9SKU0</accession>
<dbReference type="CDD" id="cd19970">
    <property type="entry name" value="PBP1_ABC_sugar_binding-like"/>
    <property type="match status" value="1"/>
</dbReference>
<protein>
    <submittedName>
        <fullName evidence="5">Ribose transport system substrate-binding protein</fullName>
    </submittedName>
</protein>
<keyword evidence="3" id="KW-0732">Signal</keyword>
<feature type="domain" description="Periplasmic binding protein" evidence="4">
    <location>
        <begin position="47"/>
        <end position="309"/>
    </location>
</feature>
<dbReference type="Gene3D" id="3.40.50.2300">
    <property type="match status" value="2"/>
</dbReference>
<evidence type="ECO:0000256" key="3">
    <source>
        <dbReference type="ARBA" id="ARBA00022729"/>
    </source>
</evidence>
<organism evidence="5 6">
    <name type="scientific">Armatimonas rosea</name>
    <dbReference type="NCBI Taxonomy" id="685828"/>
    <lineage>
        <taxon>Bacteria</taxon>
        <taxon>Bacillati</taxon>
        <taxon>Armatimonadota</taxon>
        <taxon>Armatimonadia</taxon>
        <taxon>Armatimonadales</taxon>
        <taxon>Armatimonadaceae</taxon>
        <taxon>Armatimonas</taxon>
    </lineage>
</organism>
<dbReference type="Proteomes" id="UP000520814">
    <property type="component" value="Unassembled WGS sequence"/>
</dbReference>
<dbReference type="GO" id="GO:0030246">
    <property type="term" value="F:carbohydrate binding"/>
    <property type="evidence" value="ECO:0007669"/>
    <property type="project" value="UniProtKB-ARBA"/>
</dbReference>
<dbReference type="GO" id="GO:0030313">
    <property type="term" value="C:cell envelope"/>
    <property type="evidence" value="ECO:0007669"/>
    <property type="project" value="UniProtKB-SubCell"/>
</dbReference>
<dbReference type="EMBL" id="JACHGW010000001">
    <property type="protein sequence ID" value="MBB6048462.1"/>
    <property type="molecule type" value="Genomic_DNA"/>
</dbReference>
<dbReference type="RefSeq" id="WP_184192069.1">
    <property type="nucleotide sequence ID" value="NZ_JACHGW010000001.1"/>
</dbReference>
<name>A0A7W9SKU0_ARMRO</name>